<accession>A0A923S1Q4</accession>
<proteinExistence type="predicted"/>
<comment type="caution">
    <text evidence="2">The sequence shown here is derived from an EMBL/GenBank/DDBJ whole genome shotgun (WGS) entry which is preliminary data.</text>
</comment>
<sequence>MDHPAEGIPKFVEEPERPLTWEERALVEELLRGAPPGIASHISALRVVGRCGCGECPTVFFRRPAADAQGRRIASFTGTDDEEGITGVTLWQSRGQLAQLEFWSVDGHEPFSAPSIATLKRL</sequence>
<keyword evidence="3" id="KW-1185">Reference proteome</keyword>
<dbReference type="Pfam" id="PF22480">
    <property type="entry name" value="DUF6984"/>
    <property type="match status" value="1"/>
</dbReference>
<organism evidence="2 3">
    <name type="scientific">Ramlibacter albus</name>
    <dbReference type="NCBI Taxonomy" id="2079448"/>
    <lineage>
        <taxon>Bacteria</taxon>
        <taxon>Pseudomonadati</taxon>
        <taxon>Pseudomonadota</taxon>
        <taxon>Betaproteobacteria</taxon>
        <taxon>Burkholderiales</taxon>
        <taxon>Comamonadaceae</taxon>
        <taxon>Ramlibacter</taxon>
    </lineage>
</organism>
<dbReference type="EMBL" id="JACORU010000003">
    <property type="protein sequence ID" value="MBC5764674.1"/>
    <property type="molecule type" value="Genomic_DNA"/>
</dbReference>
<evidence type="ECO:0000313" key="2">
    <source>
        <dbReference type="EMBL" id="MBC5764674.1"/>
    </source>
</evidence>
<dbReference type="AlphaFoldDB" id="A0A923S1Q4"/>
<dbReference type="Proteomes" id="UP000596827">
    <property type="component" value="Unassembled WGS sequence"/>
</dbReference>
<dbReference type="InterPro" id="IPR054253">
    <property type="entry name" value="DUF6984"/>
</dbReference>
<protein>
    <recommendedName>
        <fullName evidence="1">DUF6984 domain-containing protein</fullName>
    </recommendedName>
</protein>
<name>A0A923S1Q4_9BURK</name>
<evidence type="ECO:0000259" key="1">
    <source>
        <dbReference type="Pfam" id="PF22480"/>
    </source>
</evidence>
<dbReference type="RefSeq" id="WP_187081159.1">
    <property type="nucleotide sequence ID" value="NZ_JACORU010000003.1"/>
</dbReference>
<evidence type="ECO:0000313" key="3">
    <source>
        <dbReference type="Proteomes" id="UP000596827"/>
    </source>
</evidence>
<gene>
    <name evidence="2" type="ORF">H8R02_09455</name>
</gene>
<feature type="domain" description="DUF6984" evidence="1">
    <location>
        <begin position="17"/>
        <end position="108"/>
    </location>
</feature>
<reference evidence="2" key="1">
    <citation type="submission" date="2020-08" db="EMBL/GenBank/DDBJ databases">
        <title>Ramlibacter sp. GTP1 16S ribosomal RNA gene genome sequencing and assembly.</title>
        <authorList>
            <person name="Kang M."/>
        </authorList>
    </citation>
    <scope>NUCLEOTIDE SEQUENCE</scope>
    <source>
        <strain evidence="2">GTP1</strain>
    </source>
</reference>